<keyword evidence="1" id="KW-0812">Transmembrane</keyword>
<feature type="transmembrane region" description="Helical" evidence="1">
    <location>
        <begin position="108"/>
        <end position="131"/>
    </location>
</feature>
<keyword evidence="1" id="KW-0472">Membrane</keyword>
<dbReference type="PANTHER" id="PTHR33802">
    <property type="entry name" value="SI:CH211-161H7.5-RELATED"/>
    <property type="match status" value="1"/>
</dbReference>
<feature type="transmembrane region" description="Helical" evidence="1">
    <location>
        <begin position="143"/>
        <end position="160"/>
    </location>
</feature>
<feature type="chain" id="PRO_5031095177" evidence="2">
    <location>
        <begin position="25"/>
        <end position="246"/>
    </location>
</feature>
<proteinExistence type="predicted"/>
<evidence type="ECO:0000313" key="3">
    <source>
        <dbReference type="EMBL" id="CAE0133435.1"/>
    </source>
</evidence>
<evidence type="ECO:0000256" key="1">
    <source>
        <dbReference type="SAM" id="Phobius"/>
    </source>
</evidence>
<gene>
    <name evidence="3" type="ORF">PSIN1315_LOCUS4455</name>
</gene>
<dbReference type="PANTHER" id="PTHR33802:SF1">
    <property type="entry name" value="XK-RELATED PROTEIN"/>
    <property type="match status" value="1"/>
</dbReference>
<reference evidence="3" key="1">
    <citation type="submission" date="2021-01" db="EMBL/GenBank/DDBJ databases">
        <authorList>
            <person name="Corre E."/>
            <person name="Pelletier E."/>
            <person name="Niang G."/>
            <person name="Scheremetjew M."/>
            <person name="Finn R."/>
            <person name="Kale V."/>
            <person name="Holt S."/>
            <person name="Cochrane G."/>
            <person name="Meng A."/>
            <person name="Brown T."/>
            <person name="Cohen L."/>
        </authorList>
    </citation>
    <scope>NUCLEOTIDE SEQUENCE</scope>
    <source>
        <strain evidence="3">RCC927</strain>
    </source>
</reference>
<feature type="signal peptide" evidence="2">
    <location>
        <begin position="1"/>
        <end position="24"/>
    </location>
</feature>
<feature type="transmembrane region" description="Helical" evidence="1">
    <location>
        <begin position="43"/>
        <end position="62"/>
    </location>
</feature>
<dbReference type="EMBL" id="HBHY01006919">
    <property type="protein sequence ID" value="CAE0133435.1"/>
    <property type="molecule type" value="Transcribed_RNA"/>
</dbReference>
<dbReference type="AlphaFoldDB" id="A0A7S3F8D8"/>
<organism evidence="3">
    <name type="scientific">Prasinoderma singulare</name>
    <dbReference type="NCBI Taxonomy" id="676789"/>
    <lineage>
        <taxon>Eukaryota</taxon>
        <taxon>Viridiplantae</taxon>
        <taxon>Prasinodermophyta</taxon>
        <taxon>Prasinodermophyceae</taxon>
        <taxon>Prasinodermales</taxon>
        <taxon>Prasinodermaceae</taxon>
        <taxon>Prasinoderma</taxon>
    </lineage>
</organism>
<keyword evidence="1" id="KW-1133">Transmembrane helix</keyword>
<protein>
    <submittedName>
        <fullName evidence="3">Uncharacterized protein</fullName>
    </submittedName>
</protein>
<name>A0A7S3F8D8_9VIRI</name>
<accession>A0A7S3F8D8</accession>
<evidence type="ECO:0000256" key="2">
    <source>
        <dbReference type="SAM" id="SignalP"/>
    </source>
</evidence>
<sequence length="246" mass="25570">MAPPTHSWAFSIWGIIFLLQGAGAVYQAIGINYGSKSHEKELAVLAAGWIQGVWLLQCLWQVGFSKERFGVCLGLICAASLFAMYTGLQLQEARVNAGGLSTLSTWTLSVPTSINGAWLIAATSVQFSIAFKSFGMTEAHLEVLGGALLSAASVGALYMLCKYGDLAWGAASVWALTAIATNGAPKGIFFVAVIGAGLVLLSTLLTAAKNAGCCKGECSLCKAICAKLSCKKGECGAPQTQFVTSA</sequence>
<feature type="transmembrane region" description="Helical" evidence="1">
    <location>
        <begin position="69"/>
        <end position="88"/>
    </location>
</feature>
<feature type="transmembrane region" description="Helical" evidence="1">
    <location>
        <begin position="188"/>
        <end position="208"/>
    </location>
</feature>
<keyword evidence="2" id="KW-0732">Signal</keyword>